<evidence type="ECO:0000313" key="2">
    <source>
        <dbReference type="Proteomes" id="UP000886998"/>
    </source>
</evidence>
<accession>A0A8X6WSF3</accession>
<dbReference type="EMBL" id="BMAV01001923">
    <property type="protein sequence ID" value="GFY40493.1"/>
    <property type="molecule type" value="Genomic_DNA"/>
</dbReference>
<reference evidence="1" key="1">
    <citation type="submission" date="2020-08" db="EMBL/GenBank/DDBJ databases">
        <title>Multicomponent nature underlies the extraordinary mechanical properties of spider dragline silk.</title>
        <authorList>
            <person name="Kono N."/>
            <person name="Nakamura H."/>
            <person name="Mori M."/>
            <person name="Yoshida Y."/>
            <person name="Ohtoshi R."/>
            <person name="Malay A.D."/>
            <person name="Moran D.A.P."/>
            <person name="Tomita M."/>
            <person name="Numata K."/>
            <person name="Arakawa K."/>
        </authorList>
    </citation>
    <scope>NUCLEOTIDE SEQUENCE</scope>
</reference>
<dbReference type="Proteomes" id="UP000886998">
    <property type="component" value="Unassembled WGS sequence"/>
</dbReference>
<gene>
    <name evidence="1" type="ORF">TNIN_7401</name>
</gene>
<comment type="caution">
    <text evidence="1">The sequence shown here is derived from an EMBL/GenBank/DDBJ whole genome shotgun (WGS) entry which is preliminary data.</text>
</comment>
<proteinExistence type="predicted"/>
<evidence type="ECO:0000313" key="1">
    <source>
        <dbReference type="EMBL" id="GFY40493.1"/>
    </source>
</evidence>
<keyword evidence="2" id="KW-1185">Reference proteome</keyword>
<sequence>MCRHWVSFDERPNNMGKFFGLDDGLEDASGCHLAISPRDPTICFWRTIGADFEKGHFCDAFGRPLMQVKQDQYPELCIEAAPVLDFLFKLRRVSSPITLFAKG</sequence>
<name>A0A8X6WSF3_9ARAC</name>
<protein>
    <submittedName>
        <fullName evidence="1">Uncharacterized protein</fullName>
    </submittedName>
</protein>
<organism evidence="1 2">
    <name type="scientific">Trichonephila inaurata madagascariensis</name>
    <dbReference type="NCBI Taxonomy" id="2747483"/>
    <lineage>
        <taxon>Eukaryota</taxon>
        <taxon>Metazoa</taxon>
        <taxon>Ecdysozoa</taxon>
        <taxon>Arthropoda</taxon>
        <taxon>Chelicerata</taxon>
        <taxon>Arachnida</taxon>
        <taxon>Araneae</taxon>
        <taxon>Araneomorphae</taxon>
        <taxon>Entelegynae</taxon>
        <taxon>Araneoidea</taxon>
        <taxon>Nephilidae</taxon>
        <taxon>Trichonephila</taxon>
        <taxon>Trichonephila inaurata</taxon>
    </lineage>
</organism>
<dbReference type="AlphaFoldDB" id="A0A8X6WSF3"/>